<feature type="compositionally biased region" description="Basic and acidic residues" evidence="7">
    <location>
        <begin position="752"/>
        <end position="762"/>
    </location>
</feature>
<evidence type="ECO:0000313" key="11">
    <source>
        <dbReference type="Proteomes" id="UP000332933"/>
    </source>
</evidence>
<dbReference type="SUPFAM" id="SSF46785">
    <property type="entry name" value="Winged helix' DNA-binding domain"/>
    <property type="match status" value="1"/>
</dbReference>
<dbReference type="EMBL" id="CAADRA010006964">
    <property type="protein sequence ID" value="VFT97598.1"/>
    <property type="molecule type" value="Genomic_DNA"/>
</dbReference>
<dbReference type="OrthoDB" id="422427at2759"/>
<gene>
    <name evidence="10" type="primary">Aste57867_20921</name>
    <name evidence="9" type="ORF">As57867_020853</name>
    <name evidence="10" type="ORF">ASTE57867_20921</name>
</gene>
<evidence type="ECO:0000313" key="10">
    <source>
        <dbReference type="EMBL" id="VFT97598.1"/>
    </source>
</evidence>
<reference evidence="10 11" key="1">
    <citation type="submission" date="2019-03" db="EMBL/GenBank/DDBJ databases">
        <authorList>
            <person name="Gaulin E."/>
            <person name="Dumas B."/>
        </authorList>
    </citation>
    <scope>NUCLEOTIDE SEQUENCE [LARGE SCALE GENOMIC DNA]</scope>
    <source>
        <strain evidence="10">CBS 568.67</strain>
    </source>
</reference>
<dbReference type="EMBL" id="VJMH01006938">
    <property type="protein sequence ID" value="KAF0687311.1"/>
    <property type="molecule type" value="Genomic_DNA"/>
</dbReference>
<organism evidence="10 11">
    <name type="scientific">Aphanomyces stellatus</name>
    <dbReference type="NCBI Taxonomy" id="120398"/>
    <lineage>
        <taxon>Eukaryota</taxon>
        <taxon>Sar</taxon>
        <taxon>Stramenopiles</taxon>
        <taxon>Oomycota</taxon>
        <taxon>Saprolegniomycetes</taxon>
        <taxon>Saprolegniales</taxon>
        <taxon>Verrucalvaceae</taxon>
        <taxon>Aphanomyces</taxon>
    </lineage>
</organism>
<evidence type="ECO:0000256" key="2">
    <source>
        <dbReference type="ARBA" id="ARBA00004496"/>
    </source>
</evidence>
<dbReference type="InterPro" id="IPR019585">
    <property type="entry name" value="Rpn7/CSN1"/>
</dbReference>
<dbReference type="Pfam" id="PF01399">
    <property type="entry name" value="PCI"/>
    <property type="match status" value="1"/>
</dbReference>
<dbReference type="Gene3D" id="1.25.40.570">
    <property type="match status" value="1"/>
</dbReference>
<keyword evidence="4" id="KW-0963">Cytoplasm</keyword>
<feature type="domain" description="PCI" evidence="8">
    <location>
        <begin position="179"/>
        <end position="390"/>
    </location>
</feature>
<evidence type="ECO:0000256" key="4">
    <source>
        <dbReference type="ARBA" id="ARBA00022490"/>
    </source>
</evidence>
<reference evidence="9" key="2">
    <citation type="submission" date="2019-06" db="EMBL/GenBank/DDBJ databases">
        <title>Genomics analysis of Aphanomyces spp. identifies a new class of oomycete effector associated with host adaptation.</title>
        <authorList>
            <person name="Gaulin E."/>
        </authorList>
    </citation>
    <scope>NUCLEOTIDE SEQUENCE</scope>
    <source>
        <strain evidence="9">CBS 578.67</strain>
    </source>
</reference>
<dbReference type="GO" id="GO:0005737">
    <property type="term" value="C:cytoplasm"/>
    <property type="evidence" value="ECO:0007669"/>
    <property type="project" value="UniProtKB-SubCell"/>
</dbReference>
<dbReference type="InterPro" id="IPR045135">
    <property type="entry name" value="Rpn7_N"/>
</dbReference>
<dbReference type="InterPro" id="IPR036390">
    <property type="entry name" value="WH_DNA-bd_sf"/>
</dbReference>
<feature type="region of interest" description="Disordered" evidence="7">
    <location>
        <begin position="1086"/>
        <end position="1173"/>
    </location>
</feature>
<feature type="region of interest" description="Disordered" evidence="7">
    <location>
        <begin position="641"/>
        <end position="663"/>
    </location>
</feature>
<dbReference type="PANTHER" id="PTHR14145">
    <property type="entry name" value="26S PROTESOME SUBUNIT 6"/>
    <property type="match status" value="1"/>
</dbReference>
<evidence type="ECO:0000256" key="6">
    <source>
        <dbReference type="ARBA" id="ARBA00023242"/>
    </source>
</evidence>
<protein>
    <submittedName>
        <fullName evidence="10">Aste57867_20921 protein</fullName>
    </submittedName>
</protein>
<feature type="compositionally biased region" description="Polar residues" evidence="7">
    <location>
        <begin position="1091"/>
        <end position="1100"/>
    </location>
</feature>
<dbReference type="Proteomes" id="UP000332933">
    <property type="component" value="Unassembled WGS sequence"/>
</dbReference>
<accession>A0A485LKW2</accession>
<feature type="region of interest" description="Disordered" evidence="7">
    <location>
        <begin position="707"/>
        <end position="762"/>
    </location>
</feature>
<dbReference type="Pfam" id="PF10602">
    <property type="entry name" value="RPN7"/>
    <property type="match status" value="1"/>
</dbReference>
<keyword evidence="11" id="KW-1185">Reference proteome</keyword>
<feature type="compositionally biased region" description="Polar residues" evidence="7">
    <location>
        <begin position="717"/>
        <end position="732"/>
    </location>
</feature>
<feature type="compositionally biased region" description="Polar residues" evidence="7">
    <location>
        <begin position="1118"/>
        <end position="1149"/>
    </location>
</feature>
<dbReference type="AlphaFoldDB" id="A0A485LKW2"/>
<evidence type="ECO:0000259" key="8">
    <source>
        <dbReference type="PROSITE" id="PS50250"/>
    </source>
</evidence>
<dbReference type="InterPro" id="IPR000717">
    <property type="entry name" value="PCI_dom"/>
</dbReference>
<dbReference type="PROSITE" id="PS50250">
    <property type="entry name" value="PCI"/>
    <property type="match status" value="1"/>
</dbReference>
<dbReference type="GO" id="GO:0008180">
    <property type="term" value="C:COP9 signalosome"/>
    <property type="evidence" value="ECO:0007669"/>
    <property type="project" value="UniProtKB-KW"/>
</dbReference>
<evidence type="ECO:0000256" key="3">
    <source>
        <dbReference type="ARBA" id="ARBA00008793"/>
    </source>
</evidence>
<comment type="similarity">
    <text evidence="3">Belongs to the CSN1 family.</text>
</comment>
<proteinExistence type="inferred from homology"/>
<keyword evidence="6" id="KW-0539">Nucleus</keyword>
<sequence>MGIETFDLEAVASKYAGVNRIRHLQFIVECGKNAQSAFEVDSKRVLVLQLAKDALRMLLADLETSKTTVNTSLYRDLTTKFKDLLPLDFEVNAPFLENAQRANAVRHERLEQELNSYKSSLIKESIRIGHNDLGEFYYRVGELPNALRSFIQARDYCTTEKHIVDMCFNVIRASVHLKNFSNVSNYLVKLEQSIASSESDSILSSQVAATFGLVHFCNKKYHAAALKFVDCHIDLGAQYNEVLHAEDVALLGGLCALATFSRADLKDRVIQNSSFKAFLELVPRLRELISDFYSGNYASCLHVLNDMKEELLLDLYLSTHVADLVKEIRHRAIVQYFNPYLSVDMKLMATAFNTTPVLLEDELRELILANKLLARIDSHNMILFAHQADQRAATYKNAIEMGRKYSADTKSLMLRMHLLKHNIVVGSNSAKAGHHPRDIWCWQLTVATVSIQHTATMDATGEGTDERGGNLHLFDAVQKELAQHTTAIRVVLTHLAARIVALEHRVDEKSGAISTMDSMLHAMATQLHKLDGSFSALGEPVAEMLCNMESLTESYVKLDQTTAAHANLLGRQADDLLTLNTKLEESAKKAVTTTRQEIEVLVHKTDSMHDKVLQKIEETKSDLTTKLDDVSKKVEGLDESIHEIKEKEPPPPPPPLELPTGTGKVPVQVHSRRLEASKPKAKGPYTDLKQFRIPDEMHDRLEHNIAALYSDEPRPSSKGSIRPSPNDNNNPAESAPKPKTPQPASFLSRSRRSSDESTMEKETFTNLLSFVRMRSQDDSMGGLTDMRNQLQKSFHAMRAMVDATRVEARSKQDALHVVLDREVAALKQKMKHLRDQMHQLMPLGHPQVSAHALLASDGEVDDDGNSYDLVELPLGSLPTLRIALLELSRNLHIVRQNKKHLSPDMRRNLDKIVTVLNEAYQAMSSEDVDATTATKHTERVARALAFGIHATIDVLTTVDLVSTKELKNTLEHVSTSLTSRLQGDDERDGLKAMVQALRQEVLQAKSAQEGAIHVLETRIDEVKQRGVASLGEKHGHSRVDLHDRGKLLASVEHDLQQMKQHLHTRDAVVQKLSAELEHTTRLVARYLPSHDSPNPATSPKQQKRIPQPSHKRVALQALNPSSISSPSFTKQASLSSLCVENSAKQSTVGRRTPLAPWTPPQTPPQQQQPPDSA</sequence>
<evidence type="ECO:0000313" key="9">
    <source>
        <dbReference type="EMBL" id="KAF0687311.1"/>
    </source>
</evidence>
<evidence type="ECO:0000256" key="7">
    <source>
        <dbReference type="SAM" id="MobiDB-lite"/>
    </source>
</evidence>
<keyword evidence="5" id="KW-0736">Signalosome</keyword>
<evidence type="ECO:0000256" key="5">
    <source>
        <dbReference type="ARBA" id="ARBA00022790"/>
    </source>
</evidence>
<evidence type="ECO:0000256" key="1">
    <source>
        <dbReference type="ARBA" id="ARBA00004123"/>
    </source>
</evidence>
<dbReference type="SMART" id="SM00088">
    <property type="entry name" value="PINT"/>
    <property type="match status" value="1"/>
</dbReference>
<comment type="subcellular location">
    <subcellularLocation>
        <location evidence="2">Cytoplasm</location>
    </subcellularLocation>
    <subcellularLocation>
        <location evidence="1">Nucleus</location>
    </subcellularLocation>
</comment>
<name>A0A485LKW2_9STRA</name>
<feature type="compositionally biased region" description="Pro residues" evidence="7">
    <location>
        <begin position="1156"/>
        <end position="1173"/>
    </location>
</feature>
<dbReference type="PANTHER" id="PTHR14145:SF2">
    <property type="entry name" value="COP9 SIGNALOSOME COMPLEX SUBUNIT 1"/>
    <property type="match status" value="1"/>
</dbReference>